<feature type="signal peptide" evidence="1">
    <location>
        <begin position="1"/>
        <end position="25"/>
    </location>
</feature>
<keyword evidence="1" id="KW-0732">Signal</keyword>
<comment type="caution">
    <text evidence="2">The sequence shown here is derived from an EMBL/GenBank/DDBJ whole genome shotgun (WGS) entry which is preliminary data.</text>
</comment>
<name>A0AA88AD00_FICCA</name>
<proteinExistence type="predicted"/>
<feature type="chain" id="PRO_5041634444" evidence="1">
    <location>
        <begin position="26"/>
        <end position="167"/>
    </location>
</feature>
<sequence>MEIRSFLGMKMVVVVLVFLVILTFADNNVGSTTANEPESAPPLSSPTNQYNKFWKYWKCPKLLPEEIVTKVLGHLTVPAFMKSVLRKSLKFGSCVAEKFCGCFKLRFEPLIAACLAEVGLICIKDAIGDALYDCTSACAKSILNSNHKLSEEAIGNFCYNKCMKIVY</sequence>
<dbReference type="AlphaFoldDB" id="A0AA88AD00"/>
<accession>A0AA88AD00</accession>
<reference evidence="2" key="1">
    <citation type="submission" date="2023-07" db="EMBL/GenBank/DDBJ databases">
        <title>draft genome sequence of fig (Ficus carica).</title>
        <authorList>
            <person name="Takahashi T."/>
            <person name="Nishimura K."/>
        </authorList>
    </citation>
    <scope>NUCLEOTIDE SEQUENCE</scope>
</reference>
<keyword evidence="3" id="KW-1185">Reference proteome</keyword>
<protein>
    <submittedName>
        <fullName evidence="2">Uncharacterized protein</fullName>
    </submittedName>
</protein>
<dbReference type="EMBL" id="BTGU01000032">
    <property type="protein sequence ID" value="GMN50045.1"/>
    <property type="molecule type" value="Genomic_DNA"/>
</dbReference>
<gene>
    <name evidence="2" type="ORF">TIFTF001_019211</name>
</gene>
<evidence type="ECO:0000313" key="2">
    <source>
        <dbReference type="EMBL" id="GMN50045.1"/>
    </source>
</evidence>
<evidence type="ECO:0000313" key="3">
    <source>
        <dbReference type="Proteomes" id="UP001187192"/>
    </source>
</evidence>
<evidence type="ECO:0000256" key="1">
    <source>
        <dbReference type="SAM" id="SignalP"/>
    </source>
</evidence>
<dbReference type="Proteomes" id="UP001187192">
    <property type="component" value="Unassembled WGS sequence"/>
</dbReference>
<organism evidence="2 3">
    <name type="scientific">Ficus carica</name>
    <name type="common">Common fig</name>
    <dbReference type="NCBI Taxonomy" id="3494"/>
    <lineage>
        <taxon>Eukaryota</taxon>
        <taxon>Viridiplantae</taxon>
        <taxon>Streptophyta</taxon>
        <taxon>Embryophyta</taxon>
        <taxon>Tracheophyta</taxon>
        <taxon>Spermatophyta</taxon>
        <taxon>Magnoliopsida</taxon>
        <taxon>eudicotyledons</taxon>
        <taxon>Gunneridae</taxon>
        <taxon>Pentapetalae</taxon>
        <taxon>rosids</taxon>
        <taxon>fabids</taxon>
        <taxon>Rosales</taxon>
        <taxon>Moraceae</taxon>
        <taxon>Ficeae</taxon>
        <taxon>Ficus</taxon>
    </lineage>
</organism>